<dbReference type="PANTHER" id="PTHR11140">
    <property type="entry name" value="PRE-MRNA SPLICING FACTOR PRP8"/>
    <property type="match status" value="1"/>
</dbReference>
<dbReference type="InterPro" id="IPR043172">
    <property type="entry name" value="Prp8_domainIV_palm"/>
</dbReference>
<evidence type="ECO:0000313" key="2">
    <source>
        <dbReference type="EMBL" id="KAK9911181.1"/>
    </source>
</evidence>
<dbReference type="AlphaFoldDB" id="A0AAW1VVU7"/>
<dbReference type="InterPro" id="IPR021983">
    <property type="entry name" value="PRP8_domainIV"/>
</dbReference>
<dbReference type="SUPFAM" id="SSF53098">
    <property type="entry name" value="Ribonuclease H-like"/>
    <property type="match status" value="1"/>
</dbReference>
<dbReference type="Gene3D" id="3.30.420.230">
    <property type="match status" value="1"/>
</dbReference>
<dbReference type="GO" id="GO:0030623">
    <property type="term" value="F:U5 snRNA binding"/>
    <property type="evidence" value="ECO:0007669"/>
    <property type="project" value="TreeGrafter"/>
</dbReference>
<sequence length="275" mass="31281">MKTLMSNPALNILMDQIKEGMLELCSSEPTQPYLSSENYVEIFYCQMMTWFVHEAANVYPVTIHESPINGAIFAFNPCTGQLFLKINIHKANTKQEVAALLHSLPVGEHPKRIFVNVHKGMLDHPPKGFPNIVMKGSGLKLPFQACLKTEKFGNLMKLKANSTDHQHKVNIFSFNVYDDWVKRILSYTAFNRIVLILRALDVNNEEAKMLLEPDDATTETDHIWPSLTEDQWLKVEVALKDLILSDYAKKNKNVNTSALTQSEIRDVIFLGTHSH</sequence>
<keyword evidence="3" id="KW-1185">Reference proteome</keyword>
<dbReference type="InterPro" id="IPR012337">
    <property type="entry name" value="RNaseH-like_sf"/>
</dbReference>
<dbReference type="PANTHER" id="PTHR11140:SF0">
    <property type="entry name" value="PRE-MRNA-PROCESSING-SPLICING FACTOR 8"/>
    <property type="match status" value="1"/>
</dbReference>
<dbReference type="GO" id="GO:0005682">
    <property type="term" value="C:U5 snRNP"/>
    <property type="evidence" value="ECO:0007669"/>
    <property type="project" value="TreeGrafter"/>
</dbReference>
<dbReference type="GO" id="GO:0030619">
    <property type="term" value="F:U1 snRNA binding"/>
    <property type="evidence" value="ECO:0007669"/>
    <property type="project" value="TreeGrafter"/>
</dbReference>
<feature type="domain" description="PRP8" evidence="1">
    <location>
        <begin position="32"/>
        <end position="245"/>
    </location>
</feature>
<accession>A0AAW1VVU7</accession>
<dbReference type="GO" id="GO:0030620">
    <property type="term" value="F:U2 snRNA binding"/>
    <property type="evidence" value="ECO:0007669"/>
    <property type="project" value="TreeGrafter"/>
</dbReference>
<reference evidence="2 3" key="1">
    <citation type="journal article" date="2023" name="G3 (Bethesda)">
        <title>A chromosome-length genome assembly and annotation of blackberry (Rubus argutus, cv. 'Hillquist').</title>
        <authorList>
            <person name="Bruna T."/>
            <person name="Aryal R."/>
            <person name="Dudchenko O."/>
            <person name="Sargent D.J."/>
            <person name="Mead D."/>
            <person name="Buti M."/>
            <person name="Cavallini A."/>
            <person name="Hytonen T."/>
            <person name="Andres J."/>
            <person name="Pham M."/>
            <person name="Weisz D."/>
            <person name="Mascagni F."/>
            <person name="Usai G."/>
            <person name="Natali L."/>
            <person name="Bassil N."/>
            <person name="Fernandez G.E."/>
            <person name="Lomsadze A."/>
            <person name="Armour M."/>
            <person name="Olukolu B."/>
            <person name="Poorten T."/>
            <person name="Britton C."/>
            <person name="Davik J."/>
            <person name="Ashrafi H."/>
            <person name="Aiden E.L."/>
            <person name="Borodovsky M."/>
            <person name="Worthington M."/>
        </authorList>
    </citation>
    <scope>NUCLEOTIDE SEQUENCE [LARGE SCALE GENOMIC DNA]</scope>
    <source>
        <strain evidence="2">PI 553951</strain>
    </source>
</reference>
<comment type="caution">
    <text evidence="2">The sequence shown here is derived from an EMBL/GenBank/DDBJ whole genome shotgun (WGS) entry which is preliminary data.</text>
</comment>
<dbReference type="GO" id="GO:0097157">
    <property type="term" value="F:pre-mRNA intronic binding"/>
    <property type="evidence" value="ECO:0007669"/>
    <property type="project" value="TreeGrafter"/>
</dbReference>
<dbReference type="InterPro" id="IPR027652">
    <property type="entry name" value="PRP8"/>
</dbReference>
<dbReference type="GO" id="GO:0000244">
    <property type="term" value="P:spliceosomal tri-snRNP complex assembly"/>
    <property type="evidence" value="ECO:0007669"/>
    <property type="project" value="TreeGrafter"/>
</dbReference>
<organism evidence="2 3">
    <name type="scientific">Rubus argutus</name>
    <name type="common">Southern blackberry</name>
    <dbReference type="NCBI Taxonomy" id="59490"/>
    <lineage>
        <taxon>Eukaryota</taxon>
        <taxon>Viridiplantae</taxon>
        <taxon>Streptophyta</taxon>
        <taxon>Embryophyta</taxon>
        <taxon>Tracheophyta</taxon>
        <taxon>Spermatophyta</taxon>
        <taxon>Magnoliopsida</taxon>
        <taxon>eudicotyledons</taxon>
        <taxon>Gunneridae</taxon>
        <taxon>Pentapetalae</taxon>
        <taxon>rosids</taxon>
        <taxon>fabids</taxon>
        <taxon>Rosales</taxon>
        <taxon>Rosaceae</taxon>
        <taxon>Rosoideae</taxon>
        <taxon>Rosoideae incertae sedis</taxon>
        <taxon>Rubus</taxon>
    </lineage>
</organism>
<proteinExistence type="predicted"/>
<evidence type="ECO:0000313" key="3">
    <source>
        <dbReference type="Proteomes" id="UP001457282"/>
    </source>
</evidence>
<name>A0AAW1VVU7_RUBAR</name>
<dbReference type="EMBL" id="JBEDUW010000007">
    <property type="protein sequence ID" value="KAK9911181.1"/>
    <property type="molecule type" value="Genomic_DNA"/>
</dbReference>
<dbReference type="GO" id="GO:0017070">
    <property type="term" value="F:U6 snRNA binding"/>
    <property type="evidence" value="ECO:0007669"/>
    <property type="project" value="TreeGrafter"/>
</dbReference>
<dbReference type="Gene3D" id="1.20.80.40">
    <property type="match status" value="1"/>
</dbReference>
<gene>
    <name evidence="2" type="ORF">M0R45_035102</name>
</gene>
<dbReference type="Pfam" id="PF12134">
    <property type="entry name" value="PRP8_domainIV"/>
    <property type="match status" value="1"/>
</dbReference>
<dbReference type="InterPro" id="IPR043173">
    <property type="entry name" value="Prp8_domainIV_fingers"/>
</dbReference>
<dbReference type="GO" id="GO:0071013">
    <property type="term" value="C:catalytic step 2 spliceosome"/>
    <property type="evidence" value="ECO:0007669"/>
    <property type="project" value="TreeGrafter"/>
</dbReference>
<evidence type="ECO:0000259" key="1">
    <source>
        <dbReference type="Pfam" id="PF12134"/>
    </source>
</evidence>
<dbReference type="Proteomes" id="UP001457282">
    <property type="component" value="Unassembled WGS sequence"/>
</dbReference>
<protein>
    <recommendedName>
        <fullName evidence="1">PRP8 domain-containing protein</fullName>
    </recommendedName>
</protein>